<sequence length="164" mass="18383">MLMNVVSVLTYKSVEHMLRDGGSQAWRADRRRLRRATYVVTARHAHGPYKSEGPEAHKHAFLVGKITEVVDADIDGEAHDPDEKPRNKIMFTEYALIDGPELPLAGQNPVQYWDSLSDLNIDEAALNWQTAPEPVVLSPMDRAKEIVAQAHGVSADRVDITIRF</sequence>
<accession>A0A6M3XQK1</accession>
<gene>
    <name evidence="1" type="ORF">TM448B01340_0019</name>
</gene>
<dbReference type="EMBL" id="MT144740">
    <property type="protein sequence ID" value="QJH98565.1"/>
    <property type="molecule type" value="Genomic_DNA"/>
</dbReference>
<organism evidence="1">
    <name type="scientific">viral metagenome</name>
    <dbReference type="NCBI Taxonomy" id="1070528"/>
    <lineage>
        <taxon>unclassified sequences</taxon>
        <taxon>metagenomes</taxon>
        <taxon>organismal metagenomes</taxon>
    </lineage>
</organism>
<name>A0A6M3XQK1_9ZZZZ</name>
<evidence type="ECO:0000313" key="1">
    <source>
        <dbReference type="EMBL" id="QJH98565.1"/>
    </source>
</evidence>
<reference evidence="1" key="1">
    <citation type="submission" date="2020-03" db="EMBL/GenBank/DDBJ databases">
        <title>The deep terrestrial virosphere.</title>
        <authorList>
            <person name="Holmfeldt K."/>
            <person name="Nilsson E."/>
            <person name="Simone D."/>
            <person name="Lopez-Fernandez M."/>
            <person name="Wu X."/>
            <person name="de Brujin I."/>
            <person name="Lundin D."/>
            <person name="Andersson A."/>
            <person name="Bertilsson S."/>
            <person name="Dopson M."/>
        </authorList>
    </citation>
    <scope>NUCLEOTIDE SEQUENCE</scope>
    <source>
        <strain evidence="1">TM448B01340</strain>
    </source>
</reference>
<dbReference type="AlphaFoldDB" id="A0A6M3XQK1"/>
<protein>
    <submittedName>
        <fullName evidence="1">Uncharacterized protein</fullName>
    </submittedName>
</protein>
<proteinExistence type="predicted"/>